<reference evidence="3 4" key="1">
    <citation type="submission" date="2016-06" db="EMBL/GenBank/DDBJ databases">
        <authorList>
            <person name="Kjaerup R.B."/>
            <person name="Dalgaard T.S."/>
            <person name="Juul-Madsen H.R."/>
        </authorList>
    </citation>
    <scope>NUCLEOTIDE SEQUENCE [LARGE SCALE GENOMIC DNA]</scope>
    <source>
        <strain evidence="3 4">Pb300</strain>
    </source>
</reference>
<evidence type="ECO:0000313" key="4">
    <source>
        <dbReference type="Proteomes" id="UP000242814"/>
    </source>
</evidence>
<evidence type="ECO:0000256" key="1">
    <source>
        <dbReference type="SAM" id="MobiDB-lite"/>
    </source>
</evidence>
<accession>A0A1D2J2K5</accession>
<feature type="region of interest" description="Disordered" evidence="1">
    <location>
        <begin position="227"/>
        <end position="246"/>
    </location>
</feature>
<sequence>MLHSSPPGTTLRNDCCHPPNRPPPRSVCTPHLPEPEPAPAPAPAPHPHPHPPSTTTQIYTPANLHGNGPSHLLSAYLAPSQPIKDARSGPGSRTTLPLTIPPLASMAGHSNPSLQRNRNGWSAVYEEDVDVDVNMADADDVDAGVAATDGENAFFILLRLSFVVPPFSLFAALYTLFTLLFLLLTSPLRLCPPNRGPFFKHPFSTQISSLLLPLLHSHQRLIDPHRIVPSHPHLHSGGRRYKKRHRHDIDYRQKPATTTDMHHPPGPSASIPCFPPPPPPTPAHPHPHPHPHPLQQQQQTLPSIHSHSHSHFPTLLVLVLIHLLSPFLLAPLLLATWIASFFWVFAMIVGNPDGTERRDDGRVAVLG</sequence>
<proteinExistence type="predicted"/>
<dbReference type="Proteomes" id="UP000242814">
    <property type="component" value="Unassembled WGS sequence"/>
</dbReference>
<feature type="compositionally biased region" description="Low complexity" evidence="1">
    <location>
        <begin position="293"/>
        <end position="305"/>
    </location>
</feature>
<dbReference type="VEuPathDB" id="FungiDB:PADG_07182"/>
<feature type="transmembrane region" description="Helical" evidence="2">
    <location>
        <begin position="167"/>
        <end position="185"/>
    </location>
</feature>
<name>A0A1D2J2K5_PARBR</name>
<gene>
    <name evidence="3" type="ORF">ACO22_08170</name>
</gene>
<dbReference type="EMBL" id="LZYO01001198">
    <property type="protein sequence ID" value="ODH12534.1"/>
    <property type="molecule type" value="Genomic_DNA"/>
</dbReference>
<feature type="compositionally biased region" description="Pro residues" evidence="1">
    <location>
        <begin position="35"/>
        <end position="52"/>
    </location>
</feature>
<keyword evidence="2" id="KW-1133">Transmembrane helix</keyword>
<feature type="region of interest" description="Disordered" evidence="1">
    <location>
        <begin position="1"/>
        <end position="65"/>
    </location>
</feature>
<dbReference type="VEuPathDB" id="FungiDB:PABG_12081"/>
<organism evidence="3 4">
    <name type="scientific">Paracoccidioides brasiliensis</name>
    <dbReference type="NCBI Taxonomy" id="121759"/>
    <lineage>
        <taxon>Eukaryota</taxon>
        <taxon>Fungi</taxon>
        <taxon>Dikarya</taxon>
        <taxon>Ascomycota</taxon>
        <taxon>Pezizomycotina</taxon>
        <taxon>Eurotiomycetes</taxon>
        <taxon>Eurotiomycetidae</taxon>
        <taxon>Onygenales</taxon>
        <taxon>Ajellomycetaceae</taxon>
        <taxon>Paracoccidioides</taxon>
    </lineage>
</organism>
<keyword evidence="2" id="KW-0812">Transmembrane</keyword>
<keyword evidence="2" id="KW-0472">Membrane</keyword>
<feature type="compositionally biased region" description="Basic residues" evidence="1">
    <location>
        <begin position="232"/>
        <end position="246"/>
    </location>
</feature>
<dbReference type="AlphaFoldDB" id="A0A1D2J2K5"/>
<feature type="compositionally biased region" description="Polar residues" evidence="1">
    <location>
        <begin position="1"/>
        <end position="12"/>
    </location>
</feature>
<evidence type="ECO:0000313" key="3">
    <source>
        <dbReference type="EMBL" id="ODH12534.1"/>
    </source>
</evidence>
<feature type="region of interest" description="Disordered" evidence="1">
    <location>
        <begin position="255"/>
        <end position="306"/>
    </location>
</feature>
<protein>
    <submittedName>
        <fullName evidence="3">Uncharacterized protein</fullName>
    </submittedName>
</protein>
<evidence type="ECO:0000256" key="2">
    <source>
        <dbReference type="SAM" id="Phobius"/>
    </source>
</evidence>
<feature type="non-terminal residue" evidence="3">
    <location>
        <position position="367"/>
    </location>
</feature>
<feature type="transmembrane region" description="Helical" evidence="2">
    <location>
        <begin position="315"/>
        <end position="348"/>
    </location>
</feature>
<comment type="caution">
    <text evidence="3">The sequence shown here is derived from an EMBL/GenBank/DDBJ whole genome shotgun (WGS) entry which is preliminary data.</text>
</comment>
<feature type="compositionally biased region" description="Pro residues" evidence="1">
    <location>
        <begin position="273"/>
        <end position="284"/>
    </location>
</feature>